<dbReference type="InterPro" id="IPR056146">
    <property type="entry name" value="DUF7729"/>
</dbReference>
<dbReference type="EMBL" id="CP042191">
    <property type="protein sequence ID" value="QDS71988.1"/>
    <property type="molecule type" value="Genomic_DNA"/>
</dbReference>
<protein>
    <recommendedName>
        <fullName evidence="3">DUF7729 domain-containing protein</fullName>
    </recommendedName>
</protein>
<dbReference type="PANTHER" id="PTHR39460">
    <property type="entry name" value="EXPRESSED PROTEIN"/>
    <property type="match status" value="1"/>
</dbReference>
<feature type="transmembrane region" description="Helical" evidence="2">
    <location>
        <begin position="394"/>
        <end position="415"/>
    </location>
</feature>
<keyword evidence="5" id="KW-1185">Reference proteome</keyword>
<sequence length="416" mass="44239">MIFEGRTCQLPLRESSTEVAISRDHHKGVHPTHTCRANAFGNFETARPSHRRKAKHSRWTTGVAFSAKISLWTLLLVLALLSDSAAAQQRVHPALQKAARKELLFDRSPAPDSPHRRVLIGRAAASTTPAPNNDSAATTKAGAASSGTASASSASATSTSIATAPASDTGDLPQPFDTSLGNNFTSTACPSYFTKFLADPTFKTCYPFSLLIQASIFTPQTSHAFFEAEKSYLKTTIALDASCSANFAKCNTLMQKIAYKIKQPETCGDDYTAHNPLVLQAYQGLLAYASMYQAGCLKDTAGRYCFANAITGTNSTLADVYPYWLPLGTDMPSGFRSTCTTCLKNTMGIFKASAANSTLPISRTYAAAAQLINIGCGPNYVSESIDLRSASSAIASPLSMISLVTLSGMLVAAFVS</sequence>
<feature type="region of interest" description="Disordered" evidence="1">
    <location>
        <begin position="123"/>
        <end position="142"/>
    </location>
</feature>
<evidence type="ECO:0000256" key="1">
    <source>
        <dbReference type="SAM" id="MobiDB-lite"/>
    </source>
</evidence>
<evidence type="ECO:0000256" key="2">
    <source>
        <dbReference type="SAM" id="Phobius"/>
    </source>
</evidence>
<dbReference type="PANTHER" id="PTHR39460:SF1">
    <property type="entry name" value="C6 TRANSCRIPTION FACTOR"/>
    <property type="match status" value="1"/>
</dbReference>
<dbReference type="OrthoDB" id="2564812at2759"/>
<reference evidence="4 5" key="1">
    <citation type="submission" date="2019-07" db="EMBL/GenBank/DDBJ databases">
        <title>Finished genome of Venturia effusa.</title>
        <authorList>
            <person name="Young C.A."/>
            <person name="Cox M.P."/>
            <person name="Ganley A.R.D."/>
            <person name="David W.J."/>
        </authorList>
    </citation>
    <scope>NUCLEOTIDE SEQUENCE [LARGE SCALE GENOMIC DNA]</scope>
    <source>
        <strain evidence="5">albino</strain>
    </source>
</reference>
<gene>
    <name evidence="4" type="ORF">FKW77_001574</name>
</gene>
<name>A0A517L8M8_9PEZI</name>
<keyword evidence="2" id="KW-0472">Membrane</keyword>
<evidence type="ECO:0000313" key="4">
    <source>
        <dbReference type="EMBL" id="QDS71988.1"/>
    </source>
</evidence>
<evidence type="ECO:0000259" key="3">
    <source>
        <dbReference type="Pfam" id="PF24855"/>
    </source>
</evidence>
<evidence type="ECO:0000313" key="5">
    <source>
        <dbReference type="Proteomes" id="UP000316270"/>
    </source>
</evidence>
<proteinExistence type="predicted"/>
<dbReference type="Pfam" id="PF24855">
    <property type="entry name" value="DUF7729"/>
    <property type="match status" value="1"/>
</dbReference>
<feature type="compositionally biased region" description="Polar residues" evidence="1">
    <location>
        <begin position="125"/>
        <end position="134"/>
    </location>
</feature>
<keyword evidence="2" id="KW-0812">Transmembrane</keyword>
<accession>A0A517L8M8</accession>
<keyword evidence="2" id="KW-1133">Transmembrane helix</keyword>
<organism evidence="4 5">
    <name type="scientific">Venturia effusa</name>
    <dbReference type="NCBI Taxonomy" id="50376"/>
    <lineage>
        <taxon>Eukaryota</taxon>
        <taxon>Fungi</taxon>
        <taxon>Dikarya</taxon>
        <taxon>Ascomycota</taxon>
        <taxon>Pezizomycotina</taxon>
        <taxon>Dothideomycetes</taxon>
        <taxon>Pleosporomycetidae</taxon>
        <taxon>Venturiales</taxon>
        <taxon>Venturiaceae</taxon>
        <taxon>Venturia</taxon>
    </lineage>
</organism>
<dbReference type="AlphaFoldDB" id="A0A517L8M8"/>
<dbReference type="Proteomes" id="UP000316270">
    <property type="component" value="Chromosome 7"/>
</dbReference>
<feature type="domain" description="DUF7729" evidence="3">
    <location>
        <begin position="172"/>
        <end position="384"/>
    </location>
</feature>